<sequence length="127" mass="14664">MSKLLFVLCVFLVFQSTFASFGKEVAKPKLKCHYFTGTIKCSNHSLTIPESIMQLHENYILESGLFVTKRLERTIDKKASTFSWKGCYDERNLLPVGSYAFSHKELYYIFKDICQHGNLFAVNEYGL</sequence>
<reference evidence="2" key="1">
    <citation type="submission" date="2022-11" db="UniProtKB">
        <authorList>
            <consortium name="WormBaseParasite"/>
        </authorList>
    </citation>
    <scope>IDENTIFICATION</scope>
</reference>
<evidence type="ECO:0000313" key="2">
    <source>
        <dbReference type="WBParaSite" id="PS1159_v2.g6669.t1"/>
    </source>
</evidence>
<name>A0AC35GMM9_9BILA</name>
<protein>
    <submittedName>
        <fullName evidence="2">Uncharacterized protein</fullName>
    </submittedName>
</protein>
<dbReference type="WBParaSite" id="PS1159_v2.g6669.t1">
    <property type="protein sequence ID" value="PS1159_v2.g6669.t1"/>
    <property type="gene ID" value="PS1159_v2.g6669"/>
</dbReference>
<evidence type="ECO:0000313" key="1">
    <source>
        <dbReference type="Proteomes" id="UP000887580"/>
    </source>
</evidence>
<organism evidence="1 2">
    <name type="scientific">Panagrolaimus sp. PS1159</name>
    <dbReference type="NCBI Taxonomy" id="55785"/>
    <lineage>
        <taxon>Eukaryota</taxon>
        <taxon>Metazoa</taxon>
        <taxon>Ecdysozoa</taxon>
        <taxon>Nematoda</taxon>
        <taxon>Chromadorea</taxon>
        <taxon>Rhabditida</taxon>
        <taxon>Tylenchina</taxon>
        <taxon>Panagrolaimomorpha</taxon>
        <taxon>Panagrolaimoidea</taxon>
        <taxon>Panagrolaimidae</taxon>
        <taxon>Panagrolaimus</taxon>
    </lineage>
</organism>
<proteinExistence type="predicted"/>
<accession>A0AC35GMM9</accession>
<dbReference type="Proteomes" id="UP000887580">
    <property type="component" value="Unplaced"/>
</dbReference>